<evidence type="ECO:0000256" key="5">
    <source>
        <dbReference type="ARBA" id="ARBA00022989"/>
    </source>
</evidence>
<evidence type="ECO:0000256" key="6">
    <source>
        <dbReference type="ARBA" id="ARBA00023136"/>
    </source>
</evidence>
<comment type="similarity">
    <text evidence="7">Belongs to the type 2 lipid phosphate phosphatase family.</text>
</comment>
<evidence type="ECO:0000313" key="12">
    <source>
        <dbReference type="Proteomes" id="UP001642502"/>
    </source>
</evidence>
<dbReference type="SMART" id="SM00014">
    <property type="entry name" value="acidPPc"/>
    <property type="match status" value="1"/>
</dbReference>
<feature type="transmembrane region" description="Helical" evidence="9">
    <location>
        <begin position="150"/>
        <end position="168"/>
    </location>
</feature>
<keyword evidence="4" id="KW-0256">Endoplasmic reticulum</keyword>
<sequence length="494" mass="54460">MIGLPMLFWFDYQRFGKGLVHILASGVFFSGFIKDMCSLPRPLSPPLHRITMSDGAALEYGFPSTHSTNAVSVAVLAVLYLRDSSFSPSTKLFLECLSYCYAFSIVVGRLYCGMHGFFDVVFGSILGAIIGWIEFFWVPALDAYMQQSSWWAPFIATLAIFVLVRIYPEPADDCPCFDDSVAFAGVMIGLEIGTWHISRLRETLSLLPGGIASPSLPVALARVVFGVLVVFAWREVMKPTLLKVLPYLFRVIETYGLNLPRSFFVQASEYGKIPEVLMLRTDNVIPSVSDIPGIVRNIRNARRGRAVSIGPQSAADAYETLAYRERRRRESIGSQGSLRSKNSMYDLRSEHAETPATKPVEAVSSSGVVGGSSGATLSATSGSDRDRKASALVGRKKSIAQFEEMMGQGTVVEATQQTTPFPLLNVEEDANPDEPELFVGRQDELGEREMFEKLVKPRVRYDVEVVTKLIVYTGIGWLAVEIIPVVFELIGLGS</sequence>
<feature type="transmembrane region" description="Helical" evidence="9">
    <location>
        <begin position="118"/>
        <end position="138"/>
    </location>
</feature>
<keyword evidence="6 9" id="KW-0472">Membrane</keyword>
<dbReference type="PANTHER" id="PTHR14969">
    <property type="entry name" value="SPHINGOSINE-1-PHOSPHATE PHOSPHOHYDROLASE"/>
    <property type="match status" value="1"/>
</dbReference>
<comment type="caution">
    <text evidence="11">The sequence shown here is derived from an EMBL/GenBank/DDBJ whole genome shotgun (WGS) entry which is preliminary data.</text>
</comment>
<evidence type="ECO:0000256" key="8">
    <source>
        <dbReference type="SAM" id="MobiDB-lite"/>
    </source>
</evidence>
<keyword evidence="12" id="KW-1185">Reference proteome</keyword>
<keyword evidence="5 9" id="KW-1133">Transmembrane helix</keyword>
<evidence type="ECO:0000256" key="3">
    <source>
        <dbReference type="ARBA" id="ARBA00022801"/>
    </source>
</evidence>
<dbReference type="CDD" id="cd03388">
    <property type="entry name" value="PAP2_SPPase1"/>
    <property type="match status" value="1"/>
</dbReference>
<feature type="region of interest" description="Disordered" evidence="8">
    <location>
        <begin position="329"/>
        <end position="390"/>
    </location>
</feature>
<proteinExistence type="inferred from homology"/>
<dbReference type="InterPro" id="IPR000326">
    <property type="entry name" value="PAP2/HPO"/>
</dbReference>
<dbReference type="SUPFAM" id="SSF48317">
    <property type="entry name" value="Acid phosphatase/Vanadium-dependent haloperoxidase"/>
    <property type="match status" value="1"/>
</dbReference>
<organism evidence="11 12">
    <name type="scientific">Sporothrix epigloea</name>
    <dbReference type="NCBI Taxonomy" id="1892477"/>
    <lineage>
        <taxon>Eukaryota</taxon>
        <taxon>Fungi</taxon>
        <taxon>Dikarya</taxon>
        <taxon>Ascomycota</taxon>
        <taxon>Pezizomycotina</taxon>
        <taxon>Sordariomycetes</taxon>
        <taxon>Sordariomycetidae</taxon>
        <taxon>Ophiostomatales</taxon>
        <taxon>Ophiostomataceae</taxon>
        <taxon>Sporothrix</taxon>
    </lineage>
</organism>
<evidence type="ECO:0000256" key="1">
    <source>
        <dbReference type="ARBA" id="ARBA00004477"/>
    </source>
</evidence>
<reference evidence="11 12" key="1">
    <citation type="submission" date="2024-01" db="EMBL/GenBank/DDBJ databases">
        <authorList>
            <person name="Allen C."/>
            <person name="Tagirdzhanova G."/>
        </authorList>
    </citation>
    <scope>NUCLEOTIDE SEQUENCE [LARGE SCALE GENOMIC DNA]</scope>
    <source>
        <strain evidence="11 12">CBS 119000</strain>
    </source>
</reference>
<evidence type="ECO:0000256" key="2">
    <source>
        <dbReference type="ARBA" id="ARBA00022692"/>
    </source>
</evidence>
<feature type="transmembrane region" description="Helical" evidence="9">
    <location>
        <begin position="210"/>
        <end position="233"/>
    </location>
</feature>
<evidence type="ECO:0000259" key="10">
    <source>
        <dbReference type="SMART" id="SM00014"/>
    </source>
</evidence>
<feature type="compositionally biased region" description="Polar residues" evidence="8">
    <location>
        <begin position="332"/>
        <end position="343"/>
    </location>
</feature>
<evidence type="ECO:0000313" key="11">
    <source>
        <dbReference type="EMBL" id="CAK7264747.1"/>
    </source>
</evidence>
<dbReference type="Proteomes" id="UP001642502">
    <property type="component" value="Unassembled WGS sequence"/>
</dbReference>
<accession>A0ABP0DBK3</accession>
<feature type="domain" description="Phosphatidic acid phosphatase type 2/haloperoxidase" evidence="10">
    <location>
        <begin position="17"/>
        <end position="135"/>
    </location>
</feature>
<evidence type="ECO:0000256" key="7">
    <source>
        <dbReference type="ARBA" id="ARBA00038324"/>
    </source>
</evidence>
<evidence type="ECO:0000256" key="9">
    <source>
        <dbReference type="SAM" id="Phobius"/>
    </source>
</evidence>
<evidence type="ECO:0000256" key="4">
    <source>
        <dbReference type="ARBA" id="ARBA00022824"/>
    </source>
</evidence>
<dbReference type="EMBL" id="CAWUON010000008">
    <property type="protein sequence ID" value="CAK7264747.1"/>
    <property type="molecule type" value="Genomic_DNA"/>
</dbReference>
<dbReference type="InterPro" id="IPR036938">
    <property type="entry name" value="PAP2/HPO_sf"/>
</dbReference>
<dbReference type="PANTHER" id="PTHR14969:SF28">
    <property type="entry name" value="DIHYDROSPHINGOSINE 1-PHOSPHATE PHOSPHATASE LCB3-RELATED"/>
    <property type="match status" value="1"/>
</dbReference>
<comment type="subcellular location">
    <subcellularLocation>
        <location evidence="1">Endoplasmic reticulum membrane</location>
        <topology evidence="1">Multi-pass membrane protein</topology>
    </subcellularLocation>
</comment>
<protein>
    <submittedName>
        <fullName evidence="11">Long-chain base-1-phosphate phosphatase</fullName>
    </submittedName>
</protein>
<gene>
    <name evidence="11" type="primary">LCB3</name>
    <name evidence="11" type="ORF">SEPCBS119000_001153</name>
</gene>
<keyword evidence="2 9" id="KW-0812">Transmembrane</keyword>
<feature type="transmembrane region" description="Helical" evidence="9">
    <location>
        <begin position="469"/>
        <end position="492"/>
    </location>
</feature>
<name>A0ABP0DBK3_9PEZI</name>
<dbReference type="Gene3D" id="1.20.144.10">
    <property type="entry name" value="Phosphatidic acid phosphatase type 2/haloperoxidase"/>
    <property type="match status" value="1"/>
</dbReference>
<keyword evidence="3" id="KW-0378">Hydrolase</keyword>
<dbReference type="Pfam" id="PF01569">
    <property type="entry name" value="PAP2"/>
    <property type="match status" value="1"/>
</dbReference>